<evidence type="ECO:0000313" key="3">
    <source>
        <dbReference type="EMBL" id="PZP31649.1"/>
    </source>
</evidence>
<feature type="chain" id="PRO_5016011597" evidence="1">
    <location>
        <begin position="33"/>
        <end position="487"/>
    </location>
</feature>
<accession>A0A2W5FQ74</accession>
<dbReference type="CDD" id="cd04818">
    <property type="entry name" value="PA_subtilisin_1"/>
    <property type="match status" value="1"/>
</dbReference>
<evidence type="ECO:0000256" key="1">
    <source>
        <dbReference type="SAM" id="SignalP"/>
    </source>
</evidence>
<name>A0A2W5FQ74_9BURK</name>
<protein>
    <submittedName>
        <fullName evidence="3">Peptidase</fullName>
    </submittedName>
</protein>
<dbReference type="Proteomes" id="UP000249633">
    <property type="component" value="Unassembled WGS sequence"/>
</dbReference>
<feature type="domain" description="PA" evidence="2">
    <location>
        <begin position="307"/>
        <end position="396"/>
    </location>
</feature>
<comment type="caution">
    <text evidence="3">The sequence shown here is derived from an EMBL/GenBank/DDBJ whole genome shotgun (WGS) entry which is preliminary data.</text>
</comment>
<dbReference type="Pfam" id="PF02225">
    <property type="entry name" value="PA"/>
    <property type="match status" value="1"/>
</dbReference>
<dbReference type="InterPro" id="IPR046450">
    <property type="entry name" value="PA_dom_sf"/>
</dbReference>
<organism evidence="3 4">
    <name type="scientific">Roseateles depolymerans</name>
    <dbReference type="NCBI Taxonomy" id="76731"/>
    <lineage>
        <taxon>Bacteria</taxon>
        <taxon>Pseudomonadati</taxon>
        <taxon>Pseudomonadota</taxon>
        <taxon>Betaproteobacteria</taxon>
        <taxon>Burkholderiales</taxon>
        <taxon>Sphaerotilaceae</taxon>
        <taxon>Roseateles</taxon>
    </lineage>
</organism>
<dbReference type="EMBL" id="QFOD01000010">
    <property type="protein sequence ID" value="PZP31649.1"/>
    <property type="molecule type" value="Genomic_DNA"/>
</dbReference>
<dbReference type="SUPFAM" id="SSF52025">
    <property type="entry name" value="PA domain"/>
    <property type="match status" value="1"/>
</dbReference>
<sequence length="487" mass="50272">MPIKHLLRRGRALAAVAAVAGASLGLMGSAHAAATIIINNLNAAGVGFNDTTPAAPVGGNPGTTLGEQRLFAFTYAANLWGAALTSSQPIIINAQMTALTCTATSATLGSAGSTSTFRDFPNAPYANTLYSYALANKIAGSYLGTANAAQISANFNSNLGMNANCLPGRTWYLGLDGNHGTNIDFIPVLLHEMGHGLGFQTFTNGSTGAQSGGRPSIWDRFLLGTVTGKHWYEMTNAERAASAISMDKLVWDGPAVTAAVPSVLAFGLASATFTGSAAGPIAGTVRVGEADFGPNVGTNPVYGEVMPVVEQTAGAGEGCEAFNAVNARAVNGKVAFITLGVCTVATKAKNAQNAGATAVLIGDTVAETAVQPIPLGGWDRTLVIPSVRLFVTDAAKLRTSLLTRSRTTSGVFVSLGRNGGAQYAGADPLGRALMYAPNPFISGSSVSHFDRTMFRNQLMEPNISNDLGISLIPPEDMTLRLLQDIGW</sequence>
<reference evidence="3 4" key="1">
    <citation type="submission" date="2017-08" db="EMBL/GenBank/DDBJ databases">
        <title>Infants hospitalized years apart are colonized by the same room-sourced microbial strains.</title>
        <authorList>
            <person name="Brooks B."/>
            <person name="Olm M.R."/>
            <person name="Firek B.A."/>
            <person name="Baker R."/>
            <person name="Thomas B.C."/>
            <person name="Morowitz M.J."/>
            <person name="Banfield J.F."/>
        </authorList>
    </citation>
    <scope>NUCLEOTIDE SEQUENCE [LARGE SCALE GENOMIC DNA]</scope>
    <source>
        <strain evidence="3">S2_012_000_R2_81</strain>
    </source>
</reference>
<evidence type="ECO:0000313" key="4">
    <source>
        <dbReference type="Proteomes" id="UP000249633"/>
    </source>
</evidence>
<dbReference type="Gene3D" id="3.50.30.30">
    <property type="match status" value="1"/>
</dbReference>
<feature type="signal peptide" evidence="1">
    <location>
        <begin position="1"/>
        <end position="32"/>
    </location>
</feature>
<evidence type="ECO:0000259" key="2">
    <source>
        <dbReference type="Pfam" id="PF02225"/>
    </source>
</evidence>
<dbReference type="AlphaFoldDB" id="A0A2W5FQ74"/>
<gene>
    <name evidence="3" type="ORF">DI603_12445</name>
</gene>
<dbReference type="SUPFAM" id="SSF55486">
    <property type="entry name" value="Metalloproteases ('zincins'), catalytic domain"/>
    <property type="match status" value="1"/>
</dbReference>
<proteinExistence type="predicted"/>
<dbReference type="InterPro" id="IPR003137">
    <property type="entry name" value="PA_domain"/>
</dbReference>
<keyword evidence="1" id="KW-0732">Signal</keyword>